<organism evidence="1 2">
    <name type="scientific">Acrodontium crateriforme</name>
    <dbReference type="NCBI Taxonomy" id="150365"/>
    <lineage>
        <taxon>Eukaryota</taxon>
        <taxon>Fungi</taxon>
        <taxon>Dikarya</taxon>
        <taxon>Ascomycota</taxon>
        <taxon>Pezizomycotina</taxon>
        <taxon>Dothideomycetes</taxon>
        <taxon>Dothideomycetidae</taxon>
        <taxon>Mycosphaerellales</taxon>
        <taxon>Teratosphaeriaceae</taxon>
        <taxon>Acrodontium</taxon>
    </lineage>
</organism>
<dbReference type="InterPro" id="IPR029044">
    <property type="entry name" value="Nucleotide-diphossugar_trans"/>
</dbReference>
<evidence type="ECO:0000313" key="2">
    <source>
        <dbReference type="Proteomes" id="UP001303373"/>
    </source>
</evidence>
<dbReference type="Gene3D" id="3.90.550.10">
    <property type="entry name" value="Spore Coat Polysaccharide Biosynthesis Protein SpsA, Chain A"/>
    <property type="match status" value="1"/>
</dbReference>
<sequence length="383" mass="44349">MTPRGLRSISLLDRFNLARTSWGYSAVSPTEHTPQPSAWLVGIKNRLSSRIWWRCVLAATLALLVVDLLRNNSLFSNLVSSRLPTQDISQAPHGTDWTQFAYCQYVTNEEYLCNSLMIFESLHRLDSKASRVMMYPQDWDIEGADRIGRLLRQARDVYRVELSPIHVQHFPGDPTWSDSFTKLLAFNQTQFQRVLSLDSDATILAPLDELFLLPSAPVAMPRAYWLDDELSSQLVLIEPSEFQLQRILRAFENRTANDFDMEIVNNLYGHDCFIIPHRPYNLITGEFRSHEHYKYLGSKEEAWDPQTALDEAKFVHFSDWPLPKPWLSHSQEQEEKVQPDCTAAGALNDIPRNQSCPEREIWLELYADFRSRRKQVCGADFMH</sequence>
<dbReference type="PANTHER" id="PTHR11183">
    <property type="entry name" value="GLYCOGENIN SUBFAMILY MEMBER"/>
    <property type="match status" value="1"/>
</dbReference>
<reference evidence="1 2" key="1">
    <citation type="submission" date="2023-11" db="EMBL/GenBank/DDBJ databases">
        <title>An acidophilic fungus is an integral part of prey digestion in a carnivorous sundew plant.</title>
        <authorList>
            <person name="Tsai I.J."/>
        </authorList>
    </citation>
    <scope>NUCLEOTIDE SEQUENCE [LARGE SCALE GENOMIC DNA]</scope>
    <source>
        <strain evidence="1">169a</strain>
    </source>
</reference>
<gene>
    <name evidence="1" type="ORF">R9X50_00188400</name>
</gene>
<keyword evidence="2" id="KW-1185">Reference proteome</keyword>
<accession>A0AAQ3M044</accession>
<evidence type="ECO:0000313" key="1">
    <source>
        <dbReference type="EMBL" id="WPG99079.1"/>
    </source>
</evidence>
<proteinExistence type="predicted"/>
<protein>
    <submittedName>
        <fullName evidence="1">Glycosyltransferase family 8 protein</fullName>
    </submittedName>
</protein>
<dbReference type="InterPro" id="IPR050587">
    <property type="entry name" value="GNT1/Glycosyltrans_8"/>
</dbReference>
<name>A0AAQ3M044_9PEZI</name>
<dbReference type="SUPFAM" id="SSF53448">
    <property type="entry name" value="Nucleotide-diphospho-sugar transferases"/>
    <property type="match status" value="1"/>
</dbReference>
<dbReference type="AlphaFoldDB" id="A0AAQ3M044"/>
<dbReference type="Proteomes" id="UP001303373">
    <property type="component" value="Chromosome 2"/>
</dbReference>
<dbReference type="EMBL" id="CP138581">
    <property type="protein sequence ID" value="WPG99079.1"/>
    <property type="molecule type" value="Genomic_DNA"/>
</dbReference>